<organism evidence="2">
    <name type="scientific">hydrothermal vent metagenome</name>
    <dbReference type="NCBI Taxonomy" id="652676"/>
    <lineage>
        <taxon>unclassified sequences</taxon>
        <taxon>metagenomes</taxon>
        <taxon>ecological metagenomes</taxon>
    </lineage>
</organism>
<keyword evidence="2" id="KW-0413">Isomerase</keyword>
<dbReference type="InterPro" id="IPR001509">
    <property type="entry name" value="Epimerase_deHydtase"/>
</dbReference>
<name>A0A1W1DAU1_9ZZZZ</name>
<dbReference type="InterPro" id="IPR051783">
    <property type="entry name" value="NAD(P)-dependent_oxidoreduct"/>
</dbReference>
<dbReference type="EC" id="5.1.3.2" evidence="2"/>
<dbReference type="GO" id="GO:0005737">
    <property type="term" value="C:cytoplasm"/>
    <property type="evidence" value="ECO:0007669"/>
    <property type="project" value="TreeGrafter"/>
</dbReference>
<dbReference type="EMBL" id="FPHQ01000201">
    <property type="protein sequence ID" value="SFV77537.1"/>
    <property type="molecule type" value="Genomic_DNA"/>
</dbReference>
<dbReference type="PANTHER" id="PTHR48079">
    <property type="entry name" value="PROTEIN YEEZ"/>
    <property type="match status" value="1"/>
</dbReference>
<reference evidence="2" key="1">
    <citation type="submission" date="2016-10" db="EMBL/GenBank/DDBJ databases">
        <authorList>
            <person name="de Groot N.N."/>
        </authorList>
    </citation>
    <scope>NUCLEOTIDE SEQUENCE</scope>
</reference>
<dbReference type="Gene3D" id="3.40.50.720">
    <property type="entry name" value="NAD(P)-binding Rossmann-like Domain"/>
    <property type="match status" value="1"/>
</dbReference>
<dbReference type="GO" id="GO:0004029">
    <property type="term" value="F:aldehyde dehydrogenase (NAD+) activity"/>
    <property type="evidence" value="ECO:0007669"/>
    <property type="project" value="TreeGrafter"/>
</dbReference>
<proteinExistence type="predicted"/>
<dbReference type="AlphaFoldDB" id="A0A1W1DAU1"/>
<dbReference type="InterPro" id="IPR036291">
    <property type="entry name" value="NAD(P)-bd_dom_sf"/>
</dbReference>
<feature type="domain" description="NAD-dependent epimerase/dehydratase" evidence="1">
    <location>
        <begin position="3"/>
        <end position="226"/>
    </location>
</feature>
<sequence>MKIAVTGANGYIGSAVVEKLLECNHQVVALVRKKTTYLPDKVEQIIIGDLSKPDLINALECAFQSIDGFDALIHTAALAHNDDKNPDYLALVKQVNVEATMVLAQLADRFNVVRFIFLSSIGVNGGMSTAPFTENDAPNPHNYYSKCKYKAEQGLLSLSAKVKMEVVIIRPPLVYSHHAPGNFARLVNLVESGFPLPLGCIKNKRSLLALDNLVDFLVFCSDQKKTPLAKNQIFLVADGEDISTTELIEKIAFSLNKKSRLIPVNSKIFFIFLKLIGKHKLYTRLFDSLQIDASKAINLLGWPPKVTIDQQLNKTKM</sequence>
<protein>
    <submittedName>
        <fullName evidence="2">UDP-glucose 4-epimerase</fullName>
        <ecNumber evidence="2">5.1.3.2</ecNumber>
    </submittedName>
</protein>
<dbReference type="Pfam" id="PF01370">
    <property type="entry name" value="Epimerase"/>
    <property type="match status" value="1"/>
</dbReference>
<dbReference type="SUPFAM" id="SSF51735">
    <property type="entry name" value="NAD(P)-binding Rossmann-fold domains"/>
    <property type="match status" value="1"/>
</dbReference>
<accession>A0A1W1DAU1</accession>
<evidence type="ECO:0000313" key="2">
    <source>
        <dbReference type="EMBL" id="SFV77537.1"/>
    </source>
</evidence>
<dbReference type="PANTHER" id="PTHR48079:SF6">
    <property type="entry name" value="NAD(P)-BINDING DOMAIN-CONTAINING PROTEIN-RELATED"/>
    <property type="match status" value="1"/>
</dbReference>
<gene>
    <name evidence="2" type="ORF">MNB_SUP05-10-414</name>
</gene>
<dbReference type="GO" id="GO:0003978">
    <property type="term" value="F:UDP-glucose 4-epimerase activity"/>
    <property type="evidence" value="ECO:0007669"/>
    <property type="project" value="UniProtKB-EC"/>
</dbReference>
<evidence type="ECO:0000259" key="1">
    <source>
        <dbReference type="Pfam" id="PF01370"/>
    </source>
</evidence>